<dbReference type="InterPro" id="IPR017930">
    <property type="entry name" value="Myb_dom"/>
</dbReference>
<reference evidence="9" key="1">
    <citation type="journal article" date="2023" name="Mol. Biol. Evol.">
        <title>Third-Generation Sequencing Reveals the Adaptive Role of the Epigenome in Three Deep-Sea Polychaetes.</title>
        <authorList>
            <person name="Perez M."/>
            <person name="Aroh O."/>
            <person name="Sun Y."/>
            <person name="Lan Y."/>
            <person name="Juniper S.K."/>
            <person name="Young C.R."/>
            <person name="Angers B."/>
            <person name="Qian P.Y."/>
        </authorList>
    </citation>
    <scope>NUCLEOTIDE SEQUENCE</scope>
    <source>
        <strain evidence="9">P08H-3</strain>
    </source>
</reference>
<dbReference type="PANTHER" id="PTHR22705">
    <property type="entry name" value="ZINC FINGER, ZZ DOMAIN CONTAINING 3"/>
    <property type="match status" value="1"/>
</dbReference>
<dbReference type="PANTHER" id="PTHR22705:SF0">
    <property type="entry name" value="ZZ-TYPE ZINC FINGER-CONTAINING PROTEIN 3"/>
    <property type="match status" value="1"/>
</dbReference>
<evidence type="ECO:0000259" key="7">
    <source>
        <dbReference type="PROSITE" id="PS50135"/>
    </source>
</evidence>
<evidence type="ECO:0000256" key="1">
    <source>
        <dbReference type="ARBA" id="ARBA00022723"/>
    </source>
</evidence>
<dbReference type="CDD" id="cd00167">
    <property type="entry name" value="SANT"/>
    <property type="match status" value="1"/>
</dbReference>
<evidence type="ECO:0000259" key="8">
    <source>
        <dbReference type="PROSITE" id="PS51294"/>
    </source>
</evidence>
<feature type="region of interest" description="Disordered" evidence="5">
    <location>
        <begin position="232"/>
        <end position="279"/>
    </location>
</feature>
<feature type="domain" description="HTH myb-type" evidence="8">
    <location>
        <begin position="309"/>
        <end position="361"/>
    </location>
</feature>
<keyword evidence="10" id="KW-1185">Reference proteome</keyword>
<sequence length="565" mass="63535">MAPLVLSYGEWLINRELITSIQMLAAMDSESTDGESSLLSNSGIETSLSLGLKVLTTQNPFRSNIYNESSSANSLASNCSSSQAAVQNSLTVKTSLHGSMVSDHEGSTNCSKPTTGSVQGTASFDDGLTGSFYFESDHLAFKGNSDYRLMLRTVALLESQRMKAIQDLDRLIQCKVTALSNPIEFVGKLQQRVDLDIPPRQNVCEVPSVDWEYYTSAGAAAQFKQPRHITRHTKQHGDTMVSRDLSISSGFGSRSTTPTSSLSSPTNNKLTSINTISTNGDSNVGDTPVVVRGRLNKDSVSVKTFNQLWTIDEQRRLEELLVKYPPEEVEMRRWEKIAKALGNRTAVQVQSRVQKYFLKLAKSGLPIPGRVPYVPAYMRRKHRSHQHHKHQKFLFPSSTFLASHEPPVYMADDDDDRYSYTGSSADYSDGNIPSQDDISEDDDIPPELRLTGEYQELIRLKRLRKQKQHEYHSSEQHLGYRCDRCECDPIVGVRWHCTDCPTESSVDFCDNCKHFLFETRGHKSNHHLESIKQSGSSDRTHVDSDYMRFTHGDYNYLDPNYMPAS</sequence>
<evidence type="ECO:0000256" key="2">
    <source>
        <dbReference type="ARBA" id="ARBA00022771"/>
    </source>
</evidence>
<evidence type="ECO:0000256" key="3">
    <source>
        <dbReference type="ARBA" id="ARBA00022833"/>
    </source>
</evidence>
<dbReference type="InterPro" id="IPR000433">
    <property type="entry name" value="Znf_ZZ"/>
</dbReference>
<dbReference type="AlphaFoldDB" id="A0AAD9J6Q2"/>
<dbReference type="InterPro" id="IPR037830">
    <property type="entry name" value="ZZZ3"/>
</dbReference>
<dbReference type="PROSITE" id="PS50090">
    <property type="entry name" value="MYB_LIKE"/>
    <property type="match status" value="1"/>
</dbReference>
<comment type="caution">
    <text evidence="9">The sequence shown here is derived from an EMBL/GenBank/DDBJ whole genome shotgun (WGS) entry which is preliminary data.</text>
</comment>
<proteinExistence type="predicted"/>
<dbReference type="GO" id="GO:0008270">
    <property type="term" value="F:zinc ion binding"/>
    <property type="evidence" value="ECO:0007669"/>
    <property type="project" value="UniProtKB-KW"/>
</dbReference>
<dbReference type="Proteomes" id="UP001208570">
    <property type="component" value="Unassembled WGS sequence"/>
</dbReference>
<dbReference type="EMBL" id="JAODUP010000556">
    <property type="protein sequence ID" value="KAK2147374.1"/>
    <property type="molecule type" value="Genomic_DNA"/>
</dbReference>
<protein>
    <recommendedName>
        <fullName evidence="11">ZZ-type zinc finger-containing protein 3</fullName>
    </recommendedName>
</protein>
<dbReference type="SUPFAM" id="SSF46689">
    <property type="entry name" value="Homeodomain-like"/>
    <property type="match status" value="1"/>
</dbReference>
<dbReference type="PROSITE" id="PS50135">
    <property type="entry name" value="ZF_ZZ_2"/>
    <property type="match status" value="1"/>
</dbReference>
<dbReference type="Pfam" id="PF00249">
    <property type="entry name" value="Myb_DNA-binding"/>
    <property type="match status" value="1"/>
</dbReference>
<feature type="region of interest" description="Disordered" evidence="5">
    <location>
        <begin position="420"/>
        <end position="446"/>
    </location>
</feature>
<dbReference type="SMART" id="SM00717">
    <property type="entry name" value="SANT"/>
    <property type="match status" value="1"/>
</dbReference>
<accession>A0AAD9J6Q2</accession>
<evidence type="ECO:0008006" key="11">
    <source>
        <dbReference type="Google" id="ProtNLM"/>
    </source>
</evidence>
<evidence type="ECO:0000313" key="10">
    <source>
        <dbReference type="Proteomes" id="UP001208570"/>
    </source>
</evidence>
<evidence type="ECO:0000256" key="4">
    <source>
        <dbReference type="PROSITE-ProRule" id="PRU00228"/>
    </source>
</evidence>
<evidence type="ECO:0000313" key="9">
    <source>
        <dbReference type="EMBL" id="KAK2147374.1"/>
    </source>
</evidence>
<dbReference type="GO" id="GO:0070461">
    <property type="term" value="C:SAGA-type complex"/>
    <property type="evidence" value="ECO:0007669"/>
    <property type="project" value="UniProtKB-ARBA"/>
</dbReference>
<evidence type="ECO:0000259" key="6">
    <source>
        <dbReference type="PROSITE" id="PS50090"/>
    </source>
</evidence>
<gene>
    <name evidence="9" type="ORF">LSH36_556g01000</name>
</gene>
<dbReference type="PROSITE" id="PS01357">
    <property type="entry name" value="ZF_ZZ_1"/>
    <property type="match status" value="1"/>
</dbReference>
<dbReference type="Pfam" id="PF00569">
    <property type="entry name" value="ZZ"/>
    <property type="match status" value="1"/>
</dbReference>
<feature type="domain" description="Myb-like" evidence="6">
    <location>
        <begin position="309"/>
        <end position="357"/>
    </location>
</feature>
<keyword evidence="2 4" id="KW-0863">Zinc-finger</keyword>
<name>A0AAD9J6Q2_9ANNE</name>
<feature type="domain" description="ZZ-type" evidence="7">
    <location>
        <begin position="477"/>
        <end position="536"/>
    </location>
</feature>
<feature type="compositionally biased region" description="Low complexity" evidence="5">
    <location>
        <begin position="253"/>
        <end position="272"/>
    </location>
</feature>
<organism evidence="9 10">
    <name type="scientific">Paralvinella palmiformis</name>
    <dbReference type="NCBI Taxonomy" id="53620"/>
    <lineage>
        <taxon>Eukaryota</taxon>
        <taxon>Metazoa</taxon>
        <taxon>Spiralia</taxon>
        <taxon>Lophotrochozoa</taxon>
        <taxon>Annelida</taxon>
        <taxon>Polychaeta</taxon>
        <taxon>Sedentaria</taxon>
        <taxon>Canalipalpata</taxon>
        <taxon>Terebellida</taxon>
        <taxon>Terebelliformia</taxon>
        <taxon>Alvinellidae</taxon>
        <taxon>Paralvinella</taxon>
    </lineage>
</organism>
<dbReference type="Gene3D" id="1.10.10.60">
    <property type="entry name" value="Homeodomain-like"/>
    <property type="match status" value="1"/>
</dbReference>
<keyword evidence="1" id="KW-0479">Metal-binding</keyword>
<evidence type="ECO:0000256" key="5">
    <source>
        <dbReference type="SAM" id="MobiDB-lite"/>
    </source>
</evidence>
<keyword evidence="3" id="KW-0862">Zinc</keyword>
<dbReference type="InterPro" id="IPR009057">
    <property type="entry name" value="Homeodomain-like_sf"/>
</dbReference>
<dbReference type="PROSITE" id="PS51294">
    <property type="entry name" value="HTH_MYB"/>
    <property type="match status" value="1"/>
</dbReference>
<dbReference type="SUPFAM" id="SSF57850">
    <property type="entry name" value="RING/U-box"/>
    <property type="match status" value="1"/>
</dbReference>
<dbReference type="InterPro" id="IPR001005">
    <property type="entry name" value="SANT/Myb"/>
</dbReference>
<dbReference type="Gene3D" id="3.30.60.90">
    <property type="match status" value="1"/>
</dbReference>
<dbReference type="InterPro" id="IPR043145">
    <property type="entry name" value="Znf_ZZ_sf"/>
</dbReference>